<evidence type="ECO:0000256" key="9">
    <source>
        <dbReference type="ARBA" id="ARBA00049360"/>
    </source>
</evidence>
<dbReference type="GO" id="GO:0016787">
    <property type="term" value="F:hydrolase activity"/>
    <property type="evidence" value="ECO:0007669"/>
    <property type="project" value="UniProtKB-KW"/>
</dbReference>
<evidence type="ECO:0000256" key="4">
    <source>
        <dbReference type="ARBA" id="ARBA00022490"/>
    </source>
</evidence>
<dbReference type="Gene3D" id="3.30.420.40">
    <property type="match status" value="2"/>
</dbReference>
<dbReference type="InterPro" id="IPR004000">
    <property type="entry name" value="Actin"/>
</dbReference>
<keyword evidence="13" id="KW-1185">Reference proteome</keyword>
<evidence type="ECO:0000256" key="8">
    <source>
        <dbReference type="ARBA" id="ARBA00023212"/>
    </source>
</evidence>
<evidence type="ECO:0000256" key="3">
    <source>
        <dbReference type="ARBA" id="ARBA00020098"/>
    </source>
</evidence>
<protein>
    <recommendedName>
        <fullName evidence="3">Actin, cytoplasmic</fullName>
    </recommendedName>
</protein>
<evidence type="ECO:0000256" key="6">
    <source>
        <dbReference type="ARBA" id="ARBA00022801"/>
    </source>
</evidence>
<comment type="similarity">
    <text evidence="2 10">Belongs to the actin family.</text>
</comment>
<evidence type="ECO:0000313" key="12">
    <source>
        <dbReference type="EMBL" id="CDW86157.1"/>
    </source>
</evidence>
<dbReference type="OrthoDB" id="6220758at2759"/>
<dbReference type="PROSITE" id="PS01132">
    <property type="entry name" value="ACTINS_ACT_LIKE"/>
    <property type="match status" value="1"/>
</dbReference>
<dbReference type="AlphaFoldDB" id="A0A078AY66"/>
<dbReference type="Gene3D" id="3.90.640.10">
    <property type="entry name" value="Actin, Chain A, domain 4"/>
    <property type="match status" value="1"/>
</dbReference>
<sequence length="423" mass="47768">MRKAAVLGSNDHNPSNMSSPPPQFDYNSGRQTPHMLGSNTEKPLIIDMGTQSIKIGYSELSSGDRFPSMMIPTLVGYPKLTKSAISSSLLRDDQTFVGIEALKRSPLLSLKYPIEHGIILDWEEINLLLDHAVLQCMKLNFSQLNSGLMMTEAPLNPKKNREKMTQLVFEQYQVPKFQISMQSLNAIYAEGMHSGLVLECGEGISTCVPVVEGYVLSHAITRMDIGGRDINEYLMDLLKNKVVFNTTFEREFARDIKEQSCQIKTNSALINHNTFTPDRKKYSLPDGKTIEIHNEQYDAPEILFNDSLIGRDGEGLQHLVIKALDKCEIDARKTLTQNLVIAGGTSMLRGFSERLQTELISLNEKEDKPYNSFNIIEKPYRRYISWIGASILASLSSFQPKWITKNEYEEHGVSIIHKKSMIQ</sequence>
<evidence type="ECO:0000256" key="11">
    <source>
        <dbReference type="SAM" id="MobiDB-lite"/>
    </source>
</evidence>
<dbReference type="Pfam" id="PF00022">
    <property type="entry name" value="Actin"/>
    <property type="match status" value="1"/>
</dbReference>
<evidence type="ECO:0000256" key="10">
    <source>
        <dbReference type="RuleBase" id="RU000487"/>
    </source>
</evidence>
<comment type="catalytic activity">
    <reaction evidence="9">
        <text>ATP + H2O = ADP + phosphate + H(+)</text>
        <dbReference type="Rhea" id="RHEA:13065"/>
        <dbReference type="ChEBI" id="CHEBI:15377"/>
        <dbReference type="ChEBI" id="CHEBI:15378"/>
        <dbReference type="ChEBI" id="CHEBI:30616"/>
        <dbReference type="ChEBI" id="CHEBI:43474"/>
        <dbReference type="ChEBI" id="CHEBI:456216"/>
    </reaction>
</comment>
<dbReference type="OMA" id="VDPRSCK"/>
<dbReference type="FunFam" id="3.30.420.40:FF:000058">
    <property type="entry name" value="Putative actin-related protein 5"/>
    <property type="match status" value="1"/>
</dbReference>
<name>A0A078AY66_STYLE</name>
<dbReference type="EMBL" id="CCKQ01014402">
    <property type="protein sequence ID" value="CDW86157.1"/>
    <property type="molecule type" value="Genomic_DNA"/>
</dbReference>
<keyword evidence="5" id="KW-0547">Nucleotide-binding</keyword>
<dbReference type="FunFam" id="3.30.420.40:FF:000050">
    <property type="entry name" value="Actin, alpha skeletal muscle"/>
    <property type="match status" value="1"/>
</dbReference>
<gene>
    <name evidence="12" type="primary">Contig4978.g5321</name>
    <name evidence="12" type="ORF">STYLEM_15248</name>
</gene>
<dbReference type="Proteomes" id="UP000039865">
    <property type="component" value="Unassembled WGS sequence"/>
</dbReference>
<evidence type="ECO:0000256" key="7">
    <source>
        <dbReference type="ARBA" id="ARBA00022840"/>
    </source>
</evidence>
<proteinExistence type="inferred from homology"/>
<dbReference type="InterPro" id="IPR020902">
    <property type="entry name" value="Actin/actin-like_CS"/>
</dbReference>
<keyword evidence="7" id="KW-0067">ATP-binding</keyword>
<organism evidence="12 13">
    <name type="scientific">Stylonychia lemnae</name>
    <name type="common">Ciliate</name>
    <dbReference type="NCBI Taxonomy" id="5949"/>
    <lineage>
        <taxon>Eukaryota</taxon>
        <taxon>Sar</taxon>
        <taxon>Alveolata</taxon>
        <taxon>Ciliophora</taxon>
        <taxon>Intramacronucleata</taxon>
        <taxon>Spirotrichea</taxon>
        <taxon>Stichotrichia</taxon>
        <taxon>Sporadotrichida</taxon>
        <taxon>Oxytrichidae</taxon>
        <taxon>Stylonychinae</taxon>
        <taxon>Stylonychia</taxon>
    </lineage>
</organism>
<keyword evidence="4" id="KW-0963">Cytoplasm</keyword>
<evidence type="ECO:0000313" key="13">
    <source>
        <dbReference type="Proteomes" id="UP000039865"/>
    </source>
</evidence>
<evidence type="ECO:0000256" key="5">
    <source>
        <dbReference type="ARBA" id="ARBA00022741"/>
    </source>
</evidence>
<comment type="subcellular location">
    <subcellularLocation>
        <location evidence="1">Cytoplasm</location>
        <location evidence="1">Cytoskeleton</location>
    </subcellularLocation>
</comment>
<accession>A0A078AY66</accession>
<evidence type="ECO:0000256" key="2">
    <source>
        <dbReference type="ARBA" id="ARBA00006752"/>
    </source>
</evidence>
<dbReference type="GO" id="GO:0005524">
    <property type="term" value="F:ATP binding"/>
    <property type="evidence" value="ECO:0007669"/>
    <property type="project" value="UniProtKB-KW"/>
</dbReference>
<feature type="region of interest" description="Disordered" evidence="11">
    <location>
        <begin position="1"/>
        <end position="40"/>
    </location>
</feature>
<dbReference type="SUPFAM" id="SSF53067">
    <property type="entry name" value="Actin-like ATPase domain"/>
    <property type="match status" value="2"/>
</dbReference>
<dbReference type="PRINTS" id="PR00190">
    <property type="entry name" value="ACTIN"/>
</dbReference>
<reference evidence="12 13" key="1">
    <citation type="submission" date="2014-06" db="EMBL/GenBank/DDBJ databases">
        <authorList>
            <person name="Swart Estienne"/>
        </authorList>
    </citation>
    <scope>NUCLEOTIDE SEQUENCE [LARGE SCALE GENOMIC DNA]</scope>
    <source>
        <strain evidence="12 13">130c</strain>
    </source>
</reference>
<dbReference type="PROSITE" id="PS00432">
    <property type="entry name" value="ACTINS_2"/>
    <property type="match status" value="1"/>
</dbReference>
<dbReference type="InterPro" id="IPR004001">
    <property type="entry name" value="Actin_CS"/>
</dbReference>
<dbReference type="InParanoid" id="A0A078AY66"/>
<feature type="compositionally biased region" description="Polar residues" evidence="11">
    <location>
        <begin position="25"/>
        <end position="40"/>
    </location>
</feature>
<dbReference type="PANTHER" id="PTHR11937">
    <property type="entry name" value="ACTIN"/>
    <property type="match status" value="1"/>
</dbReference>
<dbReference type="GO" id="GO:0005856">
    <property type="term" value="C:cytoskeleton"/>
    <property type="evidence" value="ECO:0007669"/>
    <property type="project" value="UniProtKB-SubCell"/>
</dbReference>
<evidence type="ECO:0000256" key="1">
    <source>
        <dbReference type="ARBA" id="ARBA00004245"/>
    </source>
</evidence>
<keyword evidence="6" id="KW-0378">Hydrolase</keyword>
<dbReference type="SMART" id="SM00268">
    <property type="entry name" value="ACTIN"/>
    <property type="match status" value="1"/>
</dbReference>
<keyword evidence="8" id="KW-0206">Cytoskeleton</keyword>
<dbReference type="InterPro" id="IPR043129">
    <property type="entry name" value="ATPase_NBD"/>
</dbReference>